<dbReference type="Pfam" id="PF10545">
    <property type="entry name" value="MADF_DNA_bdg"/>
    <property type="match status" value="1"/>
</dbReference>
<dbReference type="EMBL" id="BMAV01010890">
    <property type="protein sequence ID" value="GFY56315.1"/>
    <property type="molecule type" value="Genomic_DNA"/>
</dbReference>
<feature type="domain" description="MADF" evidence="1">
    <location>
        <begin position="8"/>
        <end position="49"/>
    </location>
</feature>
<evidence type="ECO:0000313" key="2">
    <source>
        <dbReference type="EMBL" id="GFY56315.1"/>
    </source>
</evidence>
<dbReference type="InterPro" id="IPR006578">
    <property type="entry name" value="MADF-dom"/>
</dbReference>
<evidence type="ECO:0000259" key="1">
    <source>
        <dbReference type="Pfam" id="PF10545"/>
    </source>
</evidence>
<gene>
    <name evidence="2" type="ORF">TNIN_481311</name>
</gene>
<organism evidence="2 3">
    <name type="scientific">Trichonephila inaurata madagascariensis</name>
    <dbReference type="NCBI Taxonomy" id="2747483"/>
    <lineage>
        <taxon>Eukaryota</taxon>
        <taxon>Metazoa</taxon>
        <taxon>Ecdysozoa</taxon>
        <taxon>Arthropoda</taxon>
        <taxon>Chelicerata</taxon>
        <taxon>Arachnida</taxon>
        <taxon>Araneae</taxon>
        <taxon>Araneomorphae</taxon>
        <taxon>Entelegynae</taxon>
        <taxon>Araneoidea</taxon>
        <taxon>Nephilidae</taxon>
        <taxon>Trichonephila</taxon>
        <taxon>Trichonephila inaurata</taxon>
    </lineage>
</organism>
<dbReference type="AlphaFoldDB" id="A0A8X6XMA7"/>
<reference evidence="2" key="1">
    <citation type="submission" date="2020-08" db="EMBL/GenBank/DDBJ databases">
        <title>Multicomponent nature underlies the extraordinary mechanical properties of spider dragline silk.</title>
        <authorList>
            <person name="Kono N."/>
            <person name="Nakamura H."/>
            <person name="Mori M."/>
            <person name="Yoshida Y."/>
            <person name="Ohtoshi R."/>
            <person name="Malay A.D."/>
            <person name="Moran D.A.P."/>
            <person name="Tomita M."/>
            <person name="Numata K."/>
            <person name="Arakawa K."/>
        </authorList>
    </citation>
    <scope>NUCLEOTIDE SEQUENCE</scope>
</reference>
<dbReference type="OrthoDB" id="6437457at2759"/>
<keyword evidence="3" id="KW-1185">Reference proteome</keyword>
<name>A0A8X6XMA7_9ARAC</name>
<protein>
    <recommendedName>
        <fullName evidence="1">MADF domain-containing protein</fullName>
    </recommendedName>
</protein>
<accession>A0A8X6XMA7</accession>
<evidence type="ECO:0000313" key="3">
    <source>
        <dbReference type="Proteomes" id="UP000886998"/>
    </source>
</evidence>
<sequence length="86" mass="9742">MSTSDERLIIEVQIYSHLYDLSNKNHKNKITKENAWKEIGLSIGLSASRKQTPNSGKIKRAKDFIDAVLMKIGGETNPDLLLRVFL</sequence>
<proteinExistence type="predicted"/>
<dbReference type="Proteomes" id="UP000886998">
    <property type="component" value="Unassembled WGS sequence"/>
</dbReference>
<comment type="caution">
    <text evidence="2">The sequence shown here is derived from an EMBL/GenBank/DDBJ whole genome shotgun (WGS) entry which is preliminary data.</text>
</comment>